<keyword evidence="2 4" id="KW-0238">DNA-binding</keyword>
<dbReference type="PANTHER" id="PTHR30055:SF234">
    <property type="entry name" value="HTH-TYPE TRANSCRIPTIONAL REGULATOR BETI"/>
    <property type="match status" value="1"/>
</dbReference>
<feature type="domain" description="HTH tetR-type" evidence="6">
    <location>
        <begin position="36"/>
        <end position="96"/>
    </location>
</feature>
<evidence type="ECO:0000256" key="4">
    <source>
        <dbReference type="PROSITE-ProRule" id="PRU00335"/>
    </source>
</evidence>
<evidence type="ECO:0000256" key="2">
    <source>
        <dbReference type="ARBA" id="ARBA00023125"/>
    </source>
</evidence>
<dbReference type="RefSeq" id="WP_090650013.1">
    <property type="nucleotide sequence ID" value="NZ_CBCRYE010000005.1"/>
</dbReference>
<dbReference type="PROSITE" id="PS50977">
    <property type="entry name" value="HTH_TETR_2"/>
    <property type="match status" value="1"/>
</dbReference>
<organism evidence="7 8">
    <name type="scientific">Asticcacaulis taihuensis</name>
    <dbReference type="NCBI Taxonomy" id="260084"/>
    <lineage>
        <taxon>Bacteria</taxon>
        <taxon>Pseudomonadati</taxon>
        <taxon>Pseudomonadota</taxon>
        <taxon>Alphaproteobacteria</taxon>
        <taxon>Caulobacterales</taxon>
        <taxon>Caulobacteraceae</taxon>
        <taxon>Asticcacaulis</taxon>
    </lineage>
</organism>
<evidence type="ECO:0000313" key="7">
    <source>
        <dbReference type="EMBL" id="SCW75935.1"/>
    </source>
</evidence>
<name>A0A1G4T549_9CAUL</name>
<dbReference type="InterPro" id="IPR001647">
    <property type="entry name" value="HTH_TetR"/>
</dbReference>
<gene>
    <name evidence="7" type="ORF">SAMN02927928_3222</name>
</gene>
<dbReference type="Pfam" id="PF00440">
    <property type="entry name" value="TetR_N"/>
    <property type="match status" value="1"/>
</dbReference>
<dbReference type="EMBL" id="FMTS01000006">
    <property type="protein sequence ID" value="SCW75935.1"/>
    <property type="molecule type" value="Genomic_DNA"/>
</dbReference>
<dbReference type="AlphaFoldDB" id="A0A1G4T549"/>
<dbReference type="SUPFAM" id="SSF46689">
    <property type="entry name" value="Homeodomain-like"/>
    <property type="match status" value="1"/>
</dbReference>
<dbReference type="GO" id="GO:0003700">
    <property type="term" value="F:DNA-binding transcription factor activity"/>
    <property type="evidence" value="ECO:0007669"/>
    <property type="project" value="TreeGrafter"/>
</dbReference>
<evidence type="ECO:0000256" key="5">
    <source>
        <dbReference type="SAM" id="MobiDB-lite"/>
    </source>
</evidence>
<dbReference type="PANTHER" id="PTHR30055">
    <property type="entry name" value="HTH-TYPE TRANSCRIPTIONAL REGULATOR RUTR"/>
    <property type="match status" value="1"/>
</dbReference>
<protein>
    <submittedName>
        <fullName evidence="7">Transcriptional regulator, TetR family</fullName>
    </submittedName>
</protein>
<keyword evidence="1" id="KW-0805">Transcription regulation</keyword>
<feature type="region of interest" description="Disordered" evidence="5">
    <location>
        <begin position="1"/>
        <end position="31"/>
    </location>
</feature>
<proteinExistence type="predicted"/>
<keyword evidence="8" id="KW-1185">Reference proteome</keyword>
<dbReference type="STRING" id="260084.SAMN02927928_3222"/>
<sequence>MDNSTTPSRPTPVISDETPHAERPKLRGRPTKQHAPVIDLDILKVATELFADKGYAATSMEAIATKVGIAKRTLYTRYPDKITLFRDVLETIIRTAAVPEPMAFPDMRTCLMFHTENYFIIASDPSMKVIRTLGAAEVMGLPEIALIAEEMTRDIGINPIAQTIRDTAQRTGLTVSDPEFIAASILDMAAGHFNRVQVLKLRSDFASFKFAADRIVNLLMAGIAEENNRRA</sequence>
<dbReference type="PRINTS" id="PR00455">
    <property type="entry name" value="HTHTETR"/>
</dbReference>
<evidence type="ECO:0000256" key="1">
    <source>
        <dbReference type="ARBA" id="ARBA00023015"/>
    </source>
</evidence>
<dbReference type="OrthoDB" id="5292901at2"/>
<evidence type="ECO:0000259" key="6">
    <source>
        <dbReference type="PROSITE" id="PS50977"/>
    </source>
</evidence>
<dbReference type="InterPro" id="IPR050109">
    <property type="entry name" value="HTH-type_TetR-like_transc_reg"/>
</dbReference>
<dbReference type="Proteomes" id="UP000199150">
    <property type="component" value="Unassembled WGS sequence"/>
</dbReference>
<dbReference type="InterPro" id="IPR009057">
    <property type="entry name" value="Homeodomain-like_sf"/>
</dbReference>
<dbReference type="GO" id="GO:0000976">
    <property type="term" value="F:transcription cis-regulatory region binding"/>
    <property type="evidence" value="ECO:0007669"/>
    <property type="project" value="TreeGrafter"/>
</dbReference>
<accession>A0A1G4T549</accession>
<evidence type="ECO:0000313" key="8">
    <source>
        <dbReference type="Proteomes" id="UP000199150"/>
    </source>
</evidence>
<feature type="DNA-binding region" description="H-T-H motif" evidence="4">
    <location>
        <begin position="59"/>
        <end position="78"/>
    </location>
</feature>
<dbReference type="FunFam" id="1.10.10.60:FF:000141">
    <property type="entry name" value="TetR family transcriptional regulator"/>
    <property type="match status" value="1"/>
</dbReference>
<dbReference type="Gene3D" id="1.10.357.10">
    <property type="entry name" value="Tetracycline Repressor, domain 2"/>
    <property type="match status" value="1"/>
</dbReference>
<keyword evidence="3" id="KW-0804">Transcription</keyword>
<reference evidence="8" key="1">
    <citation type="submission" date="2016-10" db="EMBL/GenBank/DDBJ databases">
        <authorList>
            <person name="Varghese N."/>
            <person name="Submissions S."/>
        </authorList>
    </citation>
    <scope>NUCLEOTIDE SEQUENCE [LARGE SCALE GENOMIC DNA]</scope>
    <source>
        <strain evidence="8">CGMCC 1.3431</strain>
    </source>
</reference>
<evidence type="ECO:0000256" key="3">
    <source>
        <dbReference type="ARBA" id="ARBA00023163"/>
    </source>
</evidence>